<evidence type="ECO:0000313" key="1">
    <source>
        <dbReference type="EMBL" id="KAI4863493.1"/>
    </source>
</evidence>
<evidence type="ECO:0000313" key="2">
    <source>
        <dbReference type="Proteomes" id="UP001497700"/>
    </source>
</evidence>
<gene>
    <name evidence="1" type="ORF">F4820DRAFT_459494</name>
</gene>
<accession>A0ACB9YWA6</accession>
<organism evidence="1 2">
    <name type="scientific">Hypoxylon rubiginosum</name>
    <dbReference type="NCBI Taxonomy" id="110542"/>
    <lineage>
        <taxon>Eukaryota</taxon>
        <taxon>Fungi</taxon>
        <taxon>Dikarya</taxon>
        <taxon>Ascomycota</taxon>
        <taxon>Pezizomycotina</taxon>
        <taxon>Sordariomycetes</taxon>
        <taxon>Xylariomycetidae</taxon>
        <taxon>Xylariales</taxon>
        <taxon>Hypoxylaceae</taxon>
        <taxon>Hypoxylon</taxon>
    </lineage>
</organism>
<protein>
    <submittedName>
        <fullName evidence="1">Glutamate decarboxylase</fullName>
    </submittedName>
</protein>
<sequence>MSLARHIDPEELIERLHNANLTENGLELRQKMTTSHLTPYGTKYASEADIPKYQLPKEGAPSDTAYQLIRDELDLDGKPNLNLASFVGTYMEPNATQLMAENLSKNLADNDEYPAMMSLHERCVSILAHLWGARKGEKAIGSATTGSSEAIHLGGLCMKRRWQEHRKAKGLDASAPNIIMGANAQVALEKFARYFDVEARILPVSKASNYRLDPELVRKNVDENTIGVFVILGSTYTGHYEPVEEISKILDEYQEKTGIDIPIHVDAASGGFVAPFTHAQAGGPKWNFELPRVKSINTSGHKYGLVYAGVGWIVWRDESYLPQHLIFELHYLGGTEKSFTLNFSRPGAQVIVQYYNLIHLGFDGYREIMENCLRNARLLSKSLEATGWYTCEGETSADYVAGLPVVSFRLTDGFRREFPHIKQESVSLLLRARQWIIPNYALPPAEDGTEILRVVIRESMSLDLLDRLISDIVSVTQTLVDNDEVDLSILKKQKPAGDSRPRRHAGATEESIRMFEGEAARLADGIHRTVC</sequence>
<proteinExistence type="predicted"/>
<reference evidence="1 2" key="1">
    <citation type="journal article" date="2022" name="New Phytol.">
        <title>Ecological generalism drives hyperdiversity of secondary metabolite gene clusters in xylarialean endophytes.</title>
        <authorList>
            <person name="Franco M.E.E."/>
            <person name="Wisecaver J.H."/>
            <person name="Arnold A.E."/>
            <person name="Ju Y.M."/>
            <person name="Slot J.C."/>
            <person name="Ahrendt S."/>
            <person name="Moore L.P."/>
            <person name="Eastman K.E."/>
            <person name="Scott K."/>
            <person name="Konkel Z."/>
            <person name="Mondo S.J."/>
            <person name="Kuo A."/>
            <person name="Hayes R.D."/>
            <person name="Haridas S."/>
            <person name="Andreopoulos B."/>
            <person name="Riley R."/>
            <person name="LaButti K."/>
            <person name="Pangilinan J."/>
            <person name="Lipzen A."/>
            <person name="Amirebrahimi M."/>
            <person name="Yan J."/>
            <person name="Adam C."/>
            <person name="Keymanesh K."/>
            <person name="Ng V."/>
            <person name="Louie K."/>
            <person name="Northen T."/>
            <person name="Drula E."/>
            <person name="Henrissat B."/>
            <person name="Hsieh H.M."/>
            <person name="Youens-Clark K."/>
            <person name="Lutzoni F."/>
            <person name="Miadlikowska J."/>
            <person name="Eastwood D.C."/>
            <person name="Hamelin R.C."/>
            <person name="Grigoriev I.V."/>
            <person name="U'Ren J.M."/>
        </authorList>
    </citation>
    <scope>NUCLEOTIDE SEQUENCE [LARGE SCALE GENOMIC DNA]</scope>
    <source>
        <strain evidence="1 2">CBS 119005</strain>
    </source>
</reference>
<dbReference type="EMBL" id="MU393503">
    <property type="protein sequence ID" value="KAI4863493.1"/>
    <property type="molecule type" value="Genomic_DNA"/>
</dbReference>
<comment type="caution">
    <text evidence="1">The sequence shown here is derived from an EMBL/GenBank/DDBJ whole genome shotgun (WGS) entry which is preliminary data.</text>
</comment>
<dbReference type="Proteomes" id="UP001497700">
    <property type="component" value="Unassembled WGS sequence"/>
</dbReference>
<keyword evidence="2" id="KW-1185">Reference proteome</keyword>
<name>A0ACB9YWA6_9PEZI</name>